<proteinExistence type="inferred from homology"/>
<reference evidence="4 5" key="1">
    <citation type="submission" date="2013-08" db="EMBL/GenBank/DDBJ databases">
        <authorList>
            <person name="Durkin A.S."/>
            <person name="Haft D.R."/>
            <person name="McCorrison J."/>
            <person name="Torralba M."/>
            <person name="Gillis M."/>
            <person name="Haft D.H."/>
            <person name="Methe B."/>
            <person name="Sutton G."/>
            <person name="Nelson K.E."/>
        </authorList>
    </citation>
    <scope>NUCLEOTIDE SEQUENCE [LARGE SCALE GENOMIC DNA]</scope>
    <source>
        <strain evidence="4 5">F0067</strain>
    </source>
</reference>
<dbReference type="Gene3D" id="2.40.30.70">
    <property type="entry name" value="YaeB-like"/>
    <property type="match status" value="1"/>
</dbReference>
<dbReference type="InterPro" id="IPR036413">
    <property type="entry name" value="YaeB-like_sf"/>
</dbReference>
<dbReference type="Pfam" id="PF01980">
    <property type="entry name" value="TrmO_N"/>
    <property type="match status" value="1"/>
</dbReference>
<dbReference type="CDD" id="cd09281">
    <property type="entry name" value="UPF0066"/>
    <property type="match status" value="1"/>
</dbReference>
<dbReference type="EMBL" id="AWEY01000004">
    <property type="protein sequence ID" value="ERK40523.1"/>
    <property type="molecule type" value="Genomic_DNA"/>
</dbReference>
<dbReference type="Pfam" id="PF18389">
    <property type="entry name" value="TrmO_C"/>
    <property type="match status" value="1"/>
</dbReference>
<feature type="domain" description="TsaA-like" evidence="3">
    <location>
        <begin position="3"/>
        <end position="145"/>
    </location>
</feature>
<evidence type="ECO:0000313" key="4">
    <source>
        <dbReference type="EMBL" id="ERK40523.1"/>
    </source>
</evidence>
<dbReference type="InterPro" id="IPR040372">
    <property type="entry name" value="YaeB-like"/>
</dbReference>
<evidence type="ECO:0000259" key="3">
    <source>
        <dbReference type="PROSITE" id="PS51668"/>
    </source>
</evidence>
<dbReference type="NCBIfam" id="TIGR00104">
    <property type="entry name" value="tRNA_TsaA"/>
    <property type="match status" value="1"/>
</dbReference>
<evidence type="ECO:0000256" key="1">
    <source>
        <dbReference type="ARBA" id="ARBA00022691"/>
    </source>
</evidence>
<keyword evidence="4" id="KW-0808">Transferase</keyword>
<dbReference type="Gene3D" id="3.30.2310.10">
    <property type="entry name" value="YaeB-like"/>
    <property type="match status" value="1"/>
</dbReference>
<sequence>MTIEPIARFESPFRSKFGIPKQSGLVEELEGRIVFEPKFRNADALRGMEGFDYLWLIWSFSANSHQAVSPVVRPPLLGGNEKMGVFATRSPFRPNGIGLSCVRLDHVEWETPRGPVIVVKGADLMDGTPIFDIKPYVVYADCKPQARSGFVDTTPIERLRVVVPEALRVKLGEKEERVLTQVLSLDPRPHYQNDPQKTYGMPFAGRDVKFRVENGVLTVVDLVDESL</sequence>
<keyword evidence="4" id="KW-0489">Methyltransferase</keyword>
<keyword evidence="1" id="KW-0949">S-adenosyl-L-methionine</keyword>
<evidence type="ECO:0000256" key="2">
    <source>
        <dbReference type="ARBA" id="ARBA00033753"/>
    </source>
</evidence>
<name>U2QGU2_9BACT</name>
<evidence type="ECO:0000313" key="5">
    <source>
        <dbReference type="Proteomes" id="UP000016648"/>
    </source>
</evidence>
<dbReference type="PROSITE" id="PS01318">
    <property type="entry name" value="TSAA_1"/>
    <property type="match status" value="1"/>
</dbReference>
<dbReference type="AlphaFoldDB" id="U2QGU2"/>
<keyword evidence="5" id="KW-1185">Reference proteome</keyword>
<dbReference type="InterPro" id="IPR023368">
    <property type="entry name" value="UPF0066_cons_site"/>
</dbReference>
<dbReference type="GO" id="GO:0032259">
    <property type="term" value="P:methylation"/>
    <property type="evidence" value="ECO:0007669"/>
    <property type="project" value="UniProtKB-KW"/>
</dbReference>
<dbReference type="InterPro" id="IPR036414">
    <property type="entry name" value="YaeB_N_sf"/>
</dbReference>
<protein>
    <submittedName>
        <fullName evidence="4">tRNA-Thr(GGU) m(6)t(6)A37 methyltransferase TsaA</fullName>
        <ecNumber evidence="4">2.1.1.-</ecNumber>
    </submittedName>
</protein>
<organism evidence="4 5">
    <name type="scientific">Segatella baroniae F0067</name>
    <dbReference type="NCBI Taxonomy" id="1115809"/>
    <lineage>
        <taxon>Bacteria</taxon>
        <taxon>Pseudomonadati</taxon>
        <taxon>Bacteroidota</taxon>
        <taxon>Bacteroidia</taxon>
        <taxon>Bacteroidales</taxon>
        <taxon>Prevotellaceae</taxon>
        <taxon>Segatella</taxon>
    </lineage>
</organism>
<dbReference type="PATRIC" id="fig|1115809.3.peg.75"/>
<dbReference type="RefSeq" id="WP_021588560.1">
    <property type="nucleotide sequence ID" value="NZ_AWEY01000004.1"/>
</dbReference>
<dbReference type="InterPro" id="IPR023370">
    <property type="entry name" value="TrmO-like_N"/>
</dbReference>
<dbReference type="PANTHER" id="PTHR12818">
    <property type="entry name" value="TRNA (ADENINE(37)-N6)-METHYLTRANSFERASE"/>
    <property type="match status" value="1"/>
</dbReference>
<comment type="similarity">
    <text evidence="2">Belongs to the tRNA methyltransferase O family.</text>
</comment>
<accession>U2QGU2</accession>
<dbReference type="SUPFAM" id="SSF118196">
    <property type="entry name" value="YaeB-like"/>
    <property type="match status" value="1"/>
</dbReference>
<comment type="caution">
    <text evidence="4">The sequence shown here is derived from an EMBL/GenBank/DDBJ whole genome shotgun (WGS) entry which is preliminary data.</text>
</comment>
<dbReference type="InterPro" id="IPR041369">
    <property type="entry name" value="TrmO_C"/>
</dbReference>
<dbReference type="GO" id="GO:0008168">
    <property type="term" value="F:methyltransferase activity"/>
    <property type="evidence" value="ECO:0007669"/>
    <property type="project" value="UniProtKB-KW"/>
</dbReference>
<dbReference type="EC" id="2.1.1.-" evidence="4"/>
<dbReference type="PROSITE" id="PS51668">
    <property type="entry name" value="TSAA_2"/>
    <property type="match status" value="1"/>
</dbReference>
<dbReference type="PANTHER" id="PTHR12818:SF0">
    <property type="entry name" value="TRNA (ADENINE(37)-N6)-METHYLTRANSFERASE"/>
    <property type="match status" value="1"/>
</dbReference>
<dbReference type="Proteomes" id="UP000016648">
    <property type="component" value="Unassembled WGS sequence"/>
</dbReference>
<gene>
    <name evidence="4" type="primary">tsaA</name>
    <name evidence="4" type="ORF">HMPREF9135_1294</name>
</gene>